<feature type="domain" description="AraC effector-binding" evidence="1">
    <location>
        <begin position="4"/>
        <end position="159"/>
    </location>
</feature>
<gene>
    <name evidence="2" type="ORF">CRP01_31330</name>
</gene>
<dbReference type="InterPro" id="IPR029441">
    <property type="entry name" value="Cass2"/>
</dbReference>
<sequence length="161" mass="18615">MKYPEARIEELQAKQLIGKSLKMSFAENRTGELWASFLPRRNEITRAVSGELFSLQIYSPGHFRDFDPTRNFEKWALVEVTDFAAVPEGLQTFTLPGGSYAVFNYRGRSGDGRIFQYIFTEWLPASGYQLDDRPHFEVLGARYKNDDPDSEEQIWIPIRPV</sequence>
<organism evidence="2 3">
    <name type="scientific">Flavilitoribacter nigricans (strain ATCC 23147 / DSM 23189 / NBRC 102662 / NCIMB 1420 / SS-2)</name>
    <name type="common">Lewinella nigricans</name>
    <dbReference type="NCBI Taxonomy" id="1122177"/>
    <lineage>
        <taxon>Bacteria</taxon>
        <taxon>Pseudomonadati</taxon>
        <taxon>Bacteroidota</taxon>
        <taxon>Saprospiria</taxon>
        <taxon>Saprospirales</taxon>
        <taxon>Lewinellaceae</taxon>
        <taxon>Flavilitoribacter</taxon>
    </lineage>
</organism>
<dbReference type="PANTHER" id="PTHR36444:SF2">
    <property type="entry name" value="TRANSCRIPTIONAL REGULATOR PROTEIN YOBU-RELATED"/>
    <property type="match status" value="1"/>
</dbReference>
<keyword evidence="3" id="KW-1185">Reference proteome</keyword>
<protein>
    <submittedName>
        <fullName evidence="2">GyrI-like domain-containing protein</fullName>
    </submittedName>
</protein>
<evidence type="ECO:0000313" key="3">
    <source>
        <dbReference type="Proteomes" id="UP000223913"/>
    </source>
</evidence>
<comment type="caution">
    <text evidence="2">The sequence shown here is derived from an EMBL/GenBank/DDBJ whole genome shotgun (WGS) entry which is preliminary data.</text>
</comment>
<dbReference type="Gene3D" id="3.20.80.10">
    <property type="entry name" value="Regulatory factor, effector binding domain"/>
    <property type="match status" value="1"/>
</dbReference>
<accession>A0A2D0N2B1</accession>
<reference evidence="2 3" key="1">
    <citation type="submission" date="2017-10" db="EMBL/GenBank/DDBJ databases">
        <title>The draft genome sequence of Lewinella nigricans NBRC 102662.</title>
        <authorList>
            <person name="Wang K."/>
        </authorList>
    </citation>
    <scope>NUCLEOTIDE SEQUENCE [LARGE SCALE GENOMIC DNA]</scope>
    <source>
        <strain evidence="2 3">NBRC 102662</strain>
    </source>
</reference>
<dbReference type="AlphaFoldDB" id="A0A2D0N2B1"/>
<dbReference type="InterPro" id="IPR010499">
    <property type="entry name" value="AraC_E-bd"/>
</dbReference>
<dbReference type="SMART" id="SM00871">
    <property type="entry name" value="AraC_E_bind"/>
    <property type="match status" value="1"/>
</dbReference>
<dbReference type="InterPro" id="IPR011256">
    <property type="entry name" value="Reg_factor_effector_dom_sf"/>
</dbReference>
<dbReference type="PANTHER" id="PTHR36444">
    <property type="entry name" value="TRANSCRIPTIONAL REGULATOR PROTEIN YOBU-RELATED"/>
    <property type="match status" value="1"/>
</dbReference>
<dbReference type="EMBL" id="PDUD01000039">
    <property type="protein sequence ID" value="PHN02587.1"/>
    <property type="molecule type" value="Genomic_DNA"/>
</dbReference>
<proteinExistence type="predicted"/>
<dbReference type="InterPro" id="IPR053182">
    <property type="entry name" value="YobU-like_regulator"/>
</dbReference>
<dbReference type="Proteomes" id="UP000223913">
    <property type="component" value="Unassembled WGS sequence"/>
</dbReference>
<name>A0A2D0N2B1_FLAN2</name>
<dbReference type="OrthoDB" id="8560232at2"/>
<evidence type="ECO:0000259" key="1">
    <source>
        <dbReference type="SMART" id="SM00871"/>
    </source>
</evidence>
<dbReference type="Pfam" id="PF14526">
    <property type="entry name" value="Cass2"/>
    <property type="match status" value="1"/>
</dbReference>
<dbReference type="SUPFAM" id="SSF55136">
    <property type="entry name" value="Probable bacterial effector-binding domain"/>
    <property type="match status" value="1"/>
</dbReference>
<evidence type="ECO:0000313" key="2">
    <source>
        <dbReference type="EMBL" id="PHN02587.1"/>
    </source>
</evidence>